<dbReference type="AlphaFoldDB" id="A0A2J6PYU3"/>
<evidence type="ECO:0000313" key="1">
    <source>
        <dbReference type="EMBL" id="PMD19209.1"/>
    </source>
</evidence>
<dbReference type="OrthoDB" id="3832365at2759"/>
<dbReference type="STRING" id="1745343.A0A2J6PYU3"/>
<organism evidence="1 2">
    <name type="scientific">Hyaloscypha hepaticicola</name>
    <dbReference type="NCBI Taxonomy" id="2082293"/>
    <lineage>
        <taxon>Eukaryota</taxon>
        <taxon>Fungi</taxon>
        <taxon>Dikarya</taxon>
        <taxon>Ascomycota</taxon>
        <taxon>Pezizomycotina</taxon>
        <taxon>Leotiomycetes</taxon>
        <taxon>Helotiales</taxon>
        <taxon>Hyaloscyphaceae</taxon>
        <taxon>Hyaloscypha</taxon>
    </lineage>
</organism>
<dbReference type="EMBL" id="KZ613490">
    <property type="protein sequence ID" value="PMD19209.1"/>
    <property type="molecule type" value="Genomic_DNA"/>
</dbReference>
<evidence type="ECO:0000313" key="2">
    <source>
        <dbReference type="Proteomes" id="UP000235672"/>
    </source>
</evidence>
<accession>A0A2J6PYU3</accession>
<name>A0A2J6PYU3_9HELO</name>
<reference evidence="1 2" key="1">
    <citation type="submission" date="2016-05" db="EMBL/GenBank/DDBJ databases">
        <title>A degradative enzymes factory behind the ericoid mycorrhizal symbiosis.</title>
        <authorList>
            <consortium name="DOE Joint Genome Institute"/>
            <person name="Martino E."/>
            <person name="Morin E."/>
            <person name="Grelet G."/>
            <person name="Kuo A."/>
            <person name="Kohler A."/>
            <person name="Daghino S."/>
            <person name="Barry K."/>
            <person name="Choi C."/>
            <person name="Cichocki N."/>
            <person name="Clum A."/>
            <person name="Copeland A."/>
            <person name="Hainaut M."/>
            <person name="Haridas S."/>
            <person name="Labutti K."/>
            <person name="Lindquist E."/>
            <person name="Lipzen A."/>
            <person name="Khouja H.-R."/>
            <person name="Murat C."/>
            <person name="Ohm R."/>
            <person name="Olson A."/>
            <person name="Spatafora J."/>
            <person name="Veneault-Fourrey C."/>
            <person name="Henrissat B."/>
            <person name="Grigoriev I."/>
            <person name="Martin F."/>
            <person name="Perotto S."/>
        </authorList>
    </citation>
    <scope>NUCLEOTIDE SEQUENCE [LARGE SCALE GENOMIC DNA]</scope>
    <source>
        <strain evidence="1 2">UAMH 7357</strain>
    </source>
</reference>
<proteinExistence type="predicted"/>
<dbReference type="Proteomes" id="UP000235672">
    <property type="component" value="Unassembled WGS sequence"/>
</dbReference>
<keyword evidence="2" id="KW-1185">Reference proteome</keyword>
<protein>
    <submittedName>
        <fullName evidence="1">Uncharacterized protein</fullName>
    </submittedName>
</protein>
<gene>
    <name evidence="1" type="ORF">NA56DRAFT_205734</name>
</gene>
<sequence>MATTADTNLGALVSLTAPKDGGNTWTAKQIETVTNTPPAPGVPNAQVPISWSLGPIKLSGYVDTSSFAISVNISIVGISLGTIYGNLKDGVGVNVDLWVASGSLRFYLKNGNELWIHVDIKISFDGSFSGDYKIISF</sequence>